<keyword evidence="1" id="KW-0812">Transmembrane</keyword>
<name>A0A1J5HN36_9BACT</name>
<proteinExistence type="predicted"/>
<reference evidence="2 3" key="1">
    <citation type="journal article" date="2016" name="Environ. Microbiol.">
        <title>Genomic resolution of a cold subsurface aquifer community provides metabolic insights for novel microbes adapted to high CO concentrations.</title>
        <authorList>
            <person name="Probst A.J."/>
            <person name="Castelle C.J."/>
            <person name="Singh A."/>
            <person name="Brown C.T."/>
            <person name="Anantharaman K."/>
            <person name="Sharon I."/>
            <person name="Hug L.A."/>
            <person name="Burstein D."/>
            <person name="Emerson J.B."/>
            <person name="Thomas B.C."/>
            <person name="Banfield J.F."/>
        </authorList>
    </citation>
    <scope>NUCLEOTIDE SEQUENCE [LARGE SCALE GENOMIC DNA]</scope>
    <source>
        <strain evidence="2">CG2_30_33_16</strain>
    </source>
</reference>
<evidence type="ECO:0000256" key="1">
    <source>
        <dbReference type="SAM" id="Phobius"/>
    </source>
</evidence>
<evidence type="ECO:0000313" key="2">
    <source>
        <dbReference type="EMBL" id="OIP82287.1"/>
    </source>
</evidence>
<dbReference type="AlphaFoldDB" id="A0A1J5HN36"/>
<protein>
    <recommendedName>
        <fullName evidence="4">Type 4 fimbrial biogenesis protein PilX N-terminal domain-containing protein</fullName>
    </recommendedName>
</protein>
<feature type="transmembrane region" description="Helical" evidence="1">
    <location>
        <begin position="15"/>
        <end position="35"/>
    </location>
</feature>
<evidence type="ECO:0008006" key="4">
    <source>
        <dbReference type="Google" id="ProtNLM"/>
    </source>
</evidence>
<accession>A0A1J5HN36</accession>
<dbReference type="Proteomes" id="UP000183758">
    <property type="component" value="Unassembled WGS sequence"/>
</dbReference>
<sequence length="302" mass="33238">MKTINKHKHHQQGQVLLISIMLLAVVMVVIFSASFTNVTETKVTKLEEESQRALAAAEAGVEAMIAQNNSIDCGGDNCTFFKLKENNANESLSALGDLSGIDTKKSQVYFDTTDVNTYIIPTILQNGEQYTLYLADPPAFNTNAISSFVVYWGSKTGATPALEITVVNKDASRPISRYLVDPNNLITKVITSPNYKFMITDTLSTGFWVEGDVATGEKEKVYFKYKTTVDLNANPQDVGGTHQYAFVRILFANSRFAFEAASLPAQGKTAVADVVTKAGVNKAIKFFRTYQQLPAEFFITTF</sequence>
<evidence type="ECO:0000313" key="3">
    <source>
        <dbReference type="Proteomes" id="UP000183758"/>
    </source>
</evidence>
<dbReference type="EMBL" id="MNZM01000118">
    <property type="protein sequence ID" value="OIP82287.1"/>
    <property type="molecule type" value="Genomic_DNA"/>
</dbReference>
<keyword evidence="1" id="KW-0472">Membrane</keyword>
<gene>
    <name evidence="2" type="ORF">AUK04_04980</name>
</gene>
<keyword evidence="1" id="KW-1133">Transmembrane helix</keyword>
<comment type="caution">
    <text evidence="2">The sequence shown here is derived from an EMBL/GenBank/DDBJ whole genome shotgun (WGS) entry which is preliminary data.</text>
</comment>
<organism evidence="2 3">
    <name type="scientific">Candidatus Roizmanbacteria bacterium CG2_30_33_16</name>
    <dbReference type="NCBI Taxonomy" id="1805340"/>
    <lineage>
        <taxon>Bacteria</taxon>
        <taxon>Candidatus Roizmaniibacteriota</taxon>
    </lineage>
</organism>